<reference evidence="2 3" key="1">
    <citation type="submission" date="2024-12" db="EMBL/GenBank/DDBJ databases">
        <title>The unique morphological basis and parallel evolutionary history of personate flowers in Penstemon.</title>
        <authorList>
            <person name="Depatie T.H."/>
            <person name="Wessinger C.A."/>
        </authorList>
    </citation>
    <scope>NUCLEOTIDE SEQUENCE [LARGE SCALE GENOMIC DNA]</scope>
    <source>
        <strain evidence="2">WTNN_2</strain>
        <tissue evidence="2">Leaf</tissue>
    </source>
</reference>
<evidence type="ECO:0000313" key="2">
    <source>
        <dbReference type="EMBL" id="KAL3831014.1"/>
    </source>
</evidence>
<dbReference type="PANTHER" id="PTHR33144">
    <property type="entry name" value="OS10G0409366 PROTEIN-RELATED"/>
    <property type="match status" value="1"/>
</dbReference>
<evidence type="ECO:0000256" key="1">
    <source>
        <dbReference type="SAM" id="MobiDB-lite"/>
    </source>
</evidence>
<proteinExistence type="predicted"/>
<dbReference type="InterPro" id="IPR004252">
    <property type="entry name" value="Probable_transposase_24"/>
</dbReference>
<accession>A0ABD3T287</accession>
<dbReference type="PANTHER" id="PTHR33144:SF52">
    <property type="match status" value="1"/>
</dbReference>
<dbReference type="AlphaFoldDB" id="A0ABD3T287"/>
<comment type="caution">
    <text evidence="2">The sequence shown here is derived from an EMBL/GenBank/DDBJ whole genome shotgun (WGS) entry which is preliminary data.</text>
</comment>
<protein>
    <submittedName>
        <fullName evidence="2">Uncharacterized protein</fullName>
    </submittedName>
</protein>
<dbReference type="Proteomes" id="UP001634393">
    <property type="component" value="Unassembled WGS sequence"/>
</dbReference>
<keyword evidence="3" id="KW-1185">Reference proteome</keyword>
<sequence length="331" mass="38723">MATRGRTRSQLNEQAQLQEFIQESQEQTIEQDLLSGTSRKKGRRGTTKGISVQNQRRRTGKLEIVIHPRRKRVVGDNARHFKTEACVILKQYATLRYPYFKDIPFENKRKMWLAMKQKFDLQDNSQTKAVFFKQLNRQYRNRRHKLHSYYKDHKYDDNVLNQPPEGVELSDWELPINYFKSEEFRNISDRNSENQGKLKMRHTCGTKSIAHYCYEDRDTETGVEPTRTDTLKKTHFSTKKNDWVEKSGRLRGCGDGLKPPSKKGPNISEEMEKENEELRKKMSSCIEALESQANSQEVQVQTQVQDYLKNQFPAFFQNLGGAGHPQANVIV</sequence>
<organism evidence="2 3">
    <name type="scientific">Penstemon smallii</name>
    <dbReference type="NCBI Taxonomy" id="265156"/>
    <lineage>
        <taxon>Eukaryota</taxon>
        <taxon>Viridiplantae</taxon>
        <taxon>Streptophyta</taxon>
        <taxon>Embryophyta</taxon>
        <taxon>Tracheophyta</taxon>
        <taxon>Spermatophyta</taxon>
        <taxon>Magnoliopsida</taxon>
        <taxon>eudicotyledons</taxon>
        <taxon>Gunneridae</taxon>
        <taxon>Pentapetalae</taxon>
        <taxon>asterids</taxon>
        <taxon>lamiids</taxon>
        <taxon>Lamiales</taxon>
        <taxon>Plantaginaceae</taxon>
        <taxon>Cheloneae</taxon>
        <taxon>Penstemon</taxon>
    </lineage>
</organism>
<feature type="region of interest" description="Disordered" evidence="1">
    <location>
        <begin position="248"/>
        <end position="272"/>
    </location>
</feature>
<gene>
    <name evidence="2" type="ORF">ACJIZ3_019816</name>
</gene>
<dbReference type="Pfam" id="PF03004">
    <property type="entry name" value="Transposase_24"/>
    <property type="match status" value="1"/>
</dbReference>
<dbReference type="EMBL" id="JBJXBP010000005">
    <property type="protein sequence ID" value="KAL3831014.1"/>
    <property type="molecule type" value="Genomic_DNA"/>
</dbReference>
<feature type="region of interest" description="Disordered" evidence="1">
    <location>
        <begin position="33"/>
        <end position="55"/>
    </location>
</feature>
<evidence type="ECO:0000313" key="3">
    <source>
        <dbReference type="Proteomes" id="UP001634393"/>
    </source>
</evidence>
<name>A0ABD3T287_9LAMI</name>